<dbReference type="EMBL" id="MU006288">
    <property type="protein sequence ID" value="KAF2856921.1"/>
    <property type="molecule type" value="Genomic_DNA"/>
</dbReference>
<evidence type="ECO:0000313" key="3">
    <source>
        <dbReference type="Proteomes" id="UP000799423"/>
    </source>
</evidence>
<feature type="region of interest" description="Disordered" evidence="1">
    <location>
        <begin position="1"/>
        <end position="24"/>
    </location>
</feature>
<accession>A0A6A7BNA2</accession>
<sequence length="145" mass="15900">MFRPAPVPGCDPHHPVPRLDPGTSRSARVNCCCLSHGHVIRFGVGHFSYGRDPCLMEAFSKRCSVLRSENRSVCSVSTVRQARRTVYVGPLSPMKPSTVQPWKRLHDAPMPPRPAPGKLPSQHTARCLSTAAPSASLSHAAELWR</sequence>
<name>A0A6A7BNA2_9PLEO</name>
<reference evidence="2" key="1">
    <citation type="submission" date="2020-01" db="EMBL/GenBank/DDBJ databases">
        <authorList>
            <consortium name="DOE Joint Genome Institute"/>
            <person name="Haridas S."/>
            <person name="Albert R."/>
            <person name="Binder M."/>
            <person name="Bloem J."/>
            <person name="Labutti K."/>
            <person name="Salamov A."/>
            <person name="Andreopoulos B."/>
            <person name="Baker S.E."/>
            <person name="Barry K."/>
            <person name="Bills G."/>
            <person name="Bluhm B.H."/>
            <person name="Cannon C."/>
            <person name="Castanera R."/>
            <person name="Culley D.E."/>
            <person name="Daum C."/>
            <person name="Ezra D."/>
            <person name="Gonzalez J.B."/>
            <person name="Henrissat B."/>
            <person name="Kuo A."/>
            <person name="Liang C."/>
            <person name="Lipzen A."/>
            <person name="Lutzoni F."/>
            <person name="Magnuson J."/>
            <person name="Mondo S."/>
            <person name="Nolan M."/>
            <person name="Ohm R."/>
            <person name="Pangilinan J."/>
            <person name="Park H.-J."/>
            <person name="Ramirez L."/>
            <person name="Alfaro M."/>
            <person name="Sun H."/>
            <person name="Tritt A."/>
            <person name="Yoshinaga Y."/>
            <person name="Zwiers L.-H."/>
            <person name="Turgeon B.G."/>
            <person name="Goodwin S.B."/>
            <person name="Spatafora J.W."/>
            <person name="Crous P.W."/>
            <person name="Grigoriev I.V."/>
        </authorList>
    </citation>
    <scope>NUCLEOTIDE SEQUENCE</scope>
    <source>
        <strain evidence="2">IPT5</strain>
    </source>
</reference>
<organism evidence="2 3">
    <name type="scientific">Plenodomus tracheiphilus IPT5</name>
    <dbReference type="NCBI Taxonomy" id="1408161"/>
    <lineage>
        <taxon>Eukaryota</taxon>
        <taxon>Fungi</taxon>
        <taxon>Dikarya</taxon>
        <taxon>Ascomycota</taxon>
        <taxon>Pezizomycotina</taxon>
        <taxon>Dothideomycetes</taxon>
        <taxon>Pleosporomycetidae</taxon>
        <taxon>Pleosporales</taxon>
        <taxon>Pleosporineae</taxon>
        <taxon>Leptosphaeriaceae</taxon>
        <taxon>Plenodomus</taxon>
    </lineage>
</organism>
<proteinExistence type="predicted"/>
<protein>
    <submittedName>
        <fullName evidence="2">Uncharacterized protein</fullName>
    </submittedName>
</protein>
<evidence type="ECO:0000313" key="2">
    <source>
        <dbReference type="EMBL" id="KAF2856921.1"/>
    </source>
</evidence>
<evidence type="ECO:0000256" key="1">
    <source>
        <dbReference type="SAM" id="MobiDB-lite"/>
    </source>
</evidence>
<keyword evidence="3" id="KW-1185">Reference proteome</keyword>
<feature type="region of interest" description="Disordered" evidence="1">
    <location>
        <begin position="98"/>
        <end position="124"/>
    </location>
</feature>
<dbReference type="AlphaFoldDB" id="A0A6A7BNA2"/>
<gene>
    <name evidence="2" type="ORF">T440DRAFT_13625</name>
</gene>
<dbReference type="Proteomes" id="UP000799423">
    <property type="component" value="Unassembled WGS sequence"/>
</dbReference>